<dbReference type="SUPFAM" id="SSF46966">
    <property type="entry name" value="Spectrin repeat"/>
    <property type="match status" value="11"/>
</dbReference>
<accession>A0AAV3ZX64</accession>
<dbReference type="InterPro" id="IPR001101">
    <property type="entry name" value="Plectin_repeat"/>
</dbReference>
<keyword evidence="3" id="KW-0175">Coiled coil</keyword>
<evidence type="ECO:0000256" key="1">
    <source>
        <dbReference type="ARBA" id="ARBA00022553"/>
    </source>
</evidence>
<feature type="coiled-coil region" evidence="3">
    <location>
        <begin position="2733"/>
        <end position="2767"/>
    </location>
</feature>
<keyword evidence="7" id="KW-1185">Reference proteome</keyword>
<reference evidence="6 7" key="1">
    <citation type="journal article" date="2021" name="Elife">
        <title>Chloroplast acquisition without the gene transfer in kleptoplastic sea slugs, Plakobranchus ocellatus.</title>
        <authorList>
            <person name="Maeda T."/>
            <person name="Takahashi S."/>
            <person name="Yoshida T."/>
            <person name="Shimamura S."/>
            <person name="Takaki Y."/>
            <person name="Nagai Y."/>
            <person name="Toyoda A."/>
            <person name="Suzuki Y."/>
            <person name="Arimoto A."/>
            <person name="Ishii H."/>
            <person name="Satoh N."/>
            <person name="Nishiyama T."/>
            <person name="Hasebe M."/>
            <person name="Maruyama T."/>
            <person name="Minagawa J."/>
            <person name="Obokata J."/>
            <person name="Shigenobu S."/>
        </authorList>
    </citation>
    <scope>NUCLEOTIDE SEQUENCE [LARGE SCALE GENOMIC DNA]</scope>
</reference>
<dbReference type="InterPro" id="IPR035915">
    <property type="entry name" value="Plakin_repeat_sf"/>
</dbReference>
<evidence type="ECO:0000256" key="3">
    <source>
        <dbReference type="SAM" id="Coils"/>
    </source>
</evidence>
<evidence type="ECO:0000313" key="6">
    <source>
        <dbReference type="EMBL" id="GFN99913.1"/>
    </source>
</evidence>
<dbReference type="Pfam" id="PF17902">
    <property type="entry name" value="SH3_10"/>
    <property type="match status" value="1"/>
</dbReference>
<organism evidence="6 7">
    <name type="scientific">Plakobranchus ocellatus</name>
    <dbReference type="NCBI Taxonomy" id="259542"/>
    <lineage>
        <taxon>Eukaryota</taxon>
        <taxon>Metazoa</taxon>
        <taxon>Spiralia</taxon>
        <taxon>Lophotrochozoa</taxon>
        <taxon>Mollusca</taxon>
        <taxon>Gastropoda</taxon>
        <taxon>Heterobranchia</taxon>
        <taxon>Euthyneura</taxon>
        <taxon>Panpulmonata</taxon>
        <taxon>Sacoglossa</taxon>
        <taxon>Placobranchoidea</taxon>
        <taxon>Plakobranchidae</taxon>
        <taxon>Plakobranchus</taxon>
    </lineage>
</organism>
<feature type="coiled-coil region" evidence="3">
    <location>
        <begin position="2627"/>
        <end position="2661"/>
    </location>
</feature>
<dbReference type="SMART" id="SM00150">
    <property type="entry name" value="SPEC"/>
    <property type="match status" value="11"/>
</dbReference>
<dbReference type="Pfam" id="PF00435">
    <property type="entry name" value="Spectrin"/>
    <property type="match status" value="5"/>
</dbReference>
<dbReference type="InterPro" id="IPR041615">
    <property type="entry name" value="Desmoplakin_SH3"/>
</dbReference>
<feature type="region of interest" description="Disordered" evidence="4">
    <location>
        <begin position="1"/>
        <end position="26"/>
    </location>
</feature>
<sequence length="2970" mass="331761">MEEEELEVVEEEEEEDHDDFNVDDDDNIEHDMAETLLPFLTKMASRGDMAHVLDQCVSRLKDRQTQLQERVFPENYIHTQQALEEHRDESLRVSRVKDKLEEIQESRGHTKDFANAESECLLTQDLQHQRTRCLETLLYVSEVENVFQNAQADLEERALYLSSRPKVFDSVYRGEDIEKQSKMHKDCVSALQRSWSWLQTLTQCMKTHVENTAGYHQFYHDVRHLEEDMTSWLMWLDSPTVKARVKTSDPDVMLKHFRLLVIRLLDYQDRVKRLAGLSREVHPIHYRKEVPDWPIKARSLVKYQHNEVSLEKDEIVTVLDNSDPERWRIQTSDNTETEVPAIVLVIPPPDPVCFQEINKLREQVYVNSRVTSARLKTQFLQFLSQVVQAIQPKELHGLSPAQKSDYLRLSNESAQLVSRLPADDPECNKLKNGLTHFRKLLSQIKPVGKQPLKNTAAQKLNKTTKLLQLCKEVQIYADHFHDESEKLRQEESFLITNLKFLPKYISKAYFQRVIPMIDIDVLTKETKVFKFKSDLYIYERNNPSNTSEQQIVPSKSVRTHAPASSSKLVNGHAGEDLVDGLGPGSLDNGQANSDISSPEVKEFTISGVLDPSTGKQLSVAKALAKGILNKEFGLYNNFETGESMPIAEAIARGFITVDYADPSSAKMVNGHGMHDGKDGLNSMEIKTFAISEVVDPKTGEIISAKEAIEAGLIDPKTGTFRNPVTGEEMSLLEAIRANYVIADPALLAALDQDNSPGAPGQGYTSCELEDVKYKISGVLDPSTGQIVSLEEAIQDGIIDADSGLYKNPVTGEVMPIEKAIEQGLINARPFNPKMDKESDDDILTVPQFRIKRMTFTAGEPGLLTSTKPDPEEVLLDELRGKTDIDQVTVGDPWNLDKQVPLEDAVEMGLVSLAEDSYNPGAVKKGKGPATSLKNAVDAGLITPEEVKKALRANNVRSPGHLNDMLDLFDPETGLVTDPKTGKTLPMKAAVNSGMVDPQKTFIFDQPSNKVMSVADAVREGILDADSFTSAPARGLESDMEDGVNGELLSSRSLPLVEACKAGYIEPPNLKEILGAYEAHTLSNPIDQGLFDPETGLVTDPNTGQMLTLKAAIEAGIIDPDMTFFFDLASNRVTSLALASKEGRLDEVSGKIIKLDGTGASMSVKDAIAAGEISPTIDPAKLAEKAESLALLRGCMDTGLKGFKVPGKNDMVSVEEAVMLGALLVPKAAYCDEDGVGTVSLPQAVQMERISPEAALQIFSALDKHSLEQEIANGSLDPRTGKFIDPATGRQVPIDQGESIGHNPDYIFLVDDETGNVTSLGALIEAGKFDPTSGKFISANSGKQMGLEDAMAEGMIVPRLEGERYIDTSQPLKDLVDSGQVNPRTADFVAANGLRMSLRDGLANGFLTLGSRVKVNPETGDVVLVSDEVVVQSLVEVKENSDWLVDIERALASHGKPSEKLNRLKMQAEECVGLREEIHRKESDIQSVVSQAEKLVQAQAQEKSEAKAPSNSATKDDSVQQFQKLKSSAADLKIRFDMVKNEAESRSGQIVTLGRNLEELYYHMEELDQWLDSAIEKCQDLQAAKLDIGRQHSTFKEFVEEVKDKEEDLAAIMKSTDSFKDHSQSLERDITEFRKRLHVLPTIRDEGESGVLDEELESIEAKFKDISRECAKQMDRLSSLVKCRKTFDDLNEKLSKAYPAIQEKLSALVSDELALDPQKGMQGLEALRSIKAEVIGQERKLKDLLSTGDRLLYDLEESGLPDEAEEIQALLSLRQEEHACLLADVTDHEQLLDAAVVRHQNALGRLGAIEDELHAAERALDASTGMSLDKDKLGQQLEAQRIVNAGLSTCKAQLERLQQEAAGNPDEEDKICDLLEQAKALEEMAEQRTQELEDLMSNIAEFESKAAALDGWLTDAIKILNPNGNAPKPNRSKVDGLHQAKKEKEADMQELREMCDHLIDGGSGDKDDVTNQYAAREMLAGVEGKWNDLTELLVQQVSLEALSEIDSMLKYLDKAESQINTAEPISIDPETLGVQLRDHKSFDEDLRNKRGAVKEIIDKCTHMLRETANSQTDEIKTRLNSISQQADIVCRLSAERLQQLESALPLAGHYGENQLEVSAWLEEMEAEIAAQGSPGDSLEQVKKQHDNLKMTQQIIEDHKLFIDDLNSTGIELMDVCSESDAVDIQNRLMDINKRYEGLKSTARSKARDLTDAKKKFTQEAVDTLDHLLEDLDGLHRTVSGADPIPASPDKLRNEIDENKAVLEDLDREKQAVAKAQEMLKNPKSYGIEDDEEVADFKEKVDEITEMTGNIRANAAARDKALCAALKLSEQFFDLSADVMSGLRDLRESLLNQEPPGIEPEGIKEQQAELAGQKKELEKARELVGDCKRLGSDLMAICGEPGLVEVKKAVEDLSHMTDDVNDAIRERGDELRKAYQHADKFSKLLESIDSWLPYNEHRQAEMKPISTNPDKLQDQVEELKAFKAEVHPHIVEMQQLNQELAALKDVSPIAAEALQRPVKQAMEKWAELLRGITDREAKLTEMQLKLGEVNQGMDDIITFLDGVQPALDAFDGVRGDPKCLEQHMRRLQLMQADVRNKEKAARKMNKVVDELLAASGDQEASSSPMEATREEMNEKLRATQAKGREKENKLQELMRQVKKYLGDLDDQLASLNEFRAELKTNKPFGALPETSEKQYAEFVEKCQALDDQERDIENLLSHGQDLVAACSPKDAMEVADKIKRLKERWTDTRDRARKRKEKLEEHLQNVSQFHETLKKFTDWLNSAEIGMRSFKHPSKLVDTITRQIDEHNALLKDIKSQEENVGLLDSTGTYLKYYGHKQDTVYVKNLLVGIRLRWKKLKRRADERARLLHGCWREDKRFDDSWRSLCDWLDESMQKLSKFLTPANQPAGMKQDIDELKKETVSCQAPHIACSQNEIFSHAEYLKSVVGNLVMPVIYQLNLEGNFIMAGIAYLL</sequence>
<dbReference type="PANTHER" id="PTHR11915">
    <property type="entry name" value="SPECTRIN/FILAMIN RELATED CYTOSKELETAL PROTEIN"/>
    <property type="match status" value="1"/>
</dbReference>
<dbReference type="Pfam" id="PF00681">
    <property type="entry name" value="Plectin"/>
    <property type="match status" value="2"/>
</dbReference>
<dbReference type="GO" id="GO:0005856">
    <property type="term" value="C:cytoskeleton"/>
    <property type="evidence" value="ECO:0007669"/>
    <property type="project" value="InterPro"/>
</dbReference>
<evidence type="ECO:0000259" key="5">
    <source>
        <dbReference type="Pfam" id="PF17902"/>
    </source>
</evidence>
<dbReference type="SMART" id="SM00250">
    <property type="entry name" value="PLEC"/>
    <property type="match status" value="6"/>
</dbReference>
<dbReference type="Proteomes" id="UP000735302">
    <property type="component" value="Unassembled WGS sequence"/>
</dbReference>
<dbReference type="EMBL" id="BLXT01003024">
    <property type="protein sequence ID" value="GFN99913.1"/>
    <property type="molecule type" value="Genomic_DNA"/>
</dbReference>
<dbReference type="Gene3D" id="1.20.58.60">
    <property type="match status" value="9"/>
</dbReference>
<protein>
    <submittedName>
        <fullName evidence="6">Microtubule-actin cross-linking factor 1</fullName>
    </submittedName>
</protein>
<evidence type="ECO:0000313" key="7">
    <source>
        <dbReference type="Proteomes" id="UP000735302"/>
    </source>
</evidence>
<feature type="coiled-coil region" evidence="3">
    <location>
        <begin position="1874"/>
        <end position="1904"/>
    </location>
</feature>
<dbReference type="SUPFAM" id="SSF75399">
    <property type="entry name" value="Plakin repeat"/>
    <property type="match status" value="4"/>
</dbReference>
<feature type="domain" description="Desmoplakin SH3" evidence="5">
    <location>
        <begin position="283"/>
        <end position="347"/>
    </location>
</feature>
<dbReference type="InterPro" id="IPR018159">
    <property type="entry name" value="Spectrin/alpha-actinin"/>
</dbReference>
<dbReference type="Gene3D" id="2.30.30.40">
    <property type="entry name" value="SH3 Domains"/>
    <property type="match status" value="1"/>
</dbReference>
<evidence type="ECO:0000256" key="4">
    <source>
        <dbReference type="SAM" id="MobiDB-lite"/>
    </source>
</evidence>
<proteinExistence type="predicted"/>
<dbReference type="CDD" id="cd00176">
    <property type="entry name" value="SPEC"/>
    <property type="match status" value="5"/>
</dbReference>
<gene>
    <name evidence="6" type="ORF">PoB_002641900</name>
</gene>
<keyword evidence="2" id="KW-0677">Repeat</keyword>
<dbReference type="Gene3D" id="3.90.1290.10">
    <property type="entry name" value="Plakin repeat"/>
    <property type="match status" value="4"/>
</dbReference>
<comment type="caution">
    <text evidence="6">The sequence shown here is derived from an EMBL/GenBank/DDBJ whole genome shotgun (WGS) entry which is preliminary data.</text>
</comment>
<evidence type="ECO:0000256" key="2">
    <source>
        <dbReference type="ARBA" id="ARBA00022737"/>
    </source>
</evidence>
<keyword evidence="1" id="KW-0597">Phosphoprotein</keyword>
<feature type="coiled-coil region" evidence="3">
    <location>
        <begin position="2250"/>
        <end position="2277"/>
    </location>
</feature>
<dbReference type="InterPro" id="IPR002017">
    <property type="entry name" value="Spectrin_repeat"/>
</dbReference>
<name>A0AAV3ZX64_9GAST</name>